<dbReference type="Proteomes" id="UP001165190">
    <property type="component" value="Unassembled WGS sequence"/>
</dbReference>
<dbReference type="OrthoDB" id="986679at2759"/>
<comment type="caution">
    <text evidence="2">The sequence shown here is derived from an EMBL/GenBank/DDBJ whole genome shotgun (WGS) entry which is preliminary data.</text>
</comment>
<dbReference type="EMBL" id="BSYR01000022">
    <property type="protein sequence ID" value="GMI89179.1"/>
    <property type="molecule type" value="Genomic_DNA"/>
</dbReference>
<proteinExistence type="predicted"/>
<feature type="compositionally biased region" description="Polar residues" evidence="1">
    <location>
        <begin position="49"/>
        <end position="59"/>
    </location>
</feature>
<evidence type="ECO:0000313" key="2">
    <source>
        <dbReference type="EMBL" id="GMI89179.1"/>
    </source>
</evidence>
<gene>
    <name evidence="2" type="ORF">HRI_002587200</name>
</gene>
<feature type="region of interest" description="Disordered" evidence="1">
    <location>
        <begin position="33"/>
        <end position="59"/>
    </location>
</feature>
<evidence type="ECO:0000256" key="1">
    <source>
        <dbReference type="SAM" id="MobiDB-lite"/>
    </source>
</evidence>
<evidence type="ECO:0000313" key="3">
    <source>
        <dbReference type="Proteomes" id="UP001165190"/>
    </source>
</evidence>
<sequence>MTVTASPRDKRSCQWSFWKTMKHVFICFVPINPSGSRRKEKSVAAASPLHSNLGSSLPSPDCTYNTMNAEERDENLKDLIAYCNKSKELGL</sequence>
<dbReference type="AlphaFoldDB" id="A0A9W7M669"/>
<keyword evidence="3" id="KW-1185">Reference proteome</keyword>
<protein>
    <submittedName>
        <fullName evidence="2">Uncharacterized protein</fullName>
    </submittedName>
</protein>
<name>A0A9W7M669_HIBTR</name>
<organism evidence="2 3">
    <name type="scientific">Hibiscus trionum</name>
    <name type="common">Flower of an hour</name>
    <dbReference type="NCBI Taxonomy" id="183268"/>
    <lineage>
        <taxon>Eukaryota</taxon>
        <taxon>Viridiplantae</taxon>
        <taxon>Streptophyta</taxon>
        <taxon>Embryophyta</taxon>
        <taxon>Tracheophyta</taxon>
        <taxon>Spermatophyta</taxon>
        <taxon>Magnoliopsida</taxon>
        <taxon>eudicotyledons</taxon>
        <taxon>Gunneridae</taxon>
        <taxon>Pentapetalae</taxon>
        <taxon>rosids</taxon>
        <taxon>malvids</taxon>
        <taxon>Malvales</taxon>
        <taxon>Malvaceae</taxon>
        <taxon>Malvoideae</taxon>
        <taxon>Hibiscus</taxon>
    </lineage>
</organism>
<reference evidence="2" key="1">
    <citation type="submission" date="2023-05" db="EMBL/GenBank/DDBJ databases">
        <title>Genome and transcriptome analyses reveal genes involved in the formation of fine ridges on petal epidermal cells in Hibiscus trionum.</title>
        <authorList>
            <person name="Koshimizu S."/>
            <person name="Masuda S."/>
            <person name="Ishii T."/>
            <person name="Shirasu K."/>
            <person name="Hoshino A."/>
            <person name="Arita M."/>
        </authorList>
    </citation>
    <scope>NUCLEOTIDE SEQUENCE</scope>
    <source>
        <strain evidence="2">Hamamatsu line</strain>
    </source>
</reference>
<accession>A0A9W7M669</accession>